<feature type="domain" description="HTH merR-type" evidence="3">
    <location>
        <begin position="11"/>
        <end position="49"/>
    </location>
</feature>
<feature type="region of interest" description="Disordered" evidence="1">
    <location>
        <begin position="970"/>
        <end position="1116"/>
    </location>
</feature>
<feature type="compositionally biased region" description="Gly residues" evidence="1">
    <location>
        <begin position="970"/>
        <end position="1040"/>
    </location>
</feature>
<feature type="compositionally biased region" description="Gly residues" evidence="1">
    <location>
        <begin position="1106"/>
        <end position="1115"/>
    </location>
</feature>
<dbReference type="GO" id="GO:0003677">
    <property type="term" value="F:DNA binding"/>
    <property type="evidence" value="ECO:0007669"/>
    <property type="project" value="InterPro"/>
</dbReference>
<evidence type="ECO:0000313" key="4">
    <source>
        <dbReference type="EMBL" id="KKR82368.1"/>
    </source>
</evidence>
<name>A0A0G0TZU8_9BACT</name>
<comment type="caution">
    <text evidence="4">The sequence shown here is derived from an EMBL/GenBank/DDBJ whole genome shotgun (WGS) entry which is preliminary data.</text>
</comment>
<protein>
    <recommendedName>
        <fullName evidence="3">HTH merR-type domain-containing protein</fullName>
    </recommendedName>
</protein>
<dbReference type="Gene3D" id="1.10.1660.10">
    <property type="match status" value="1"/>
</dbReference>
<organism evidence="4 5">
    <name type="scientific">Candidatus Daviesbacteria bacterium GW2011_GWA2_40_9</name>
    <dbReference type="NCBI Taxonomy" id="1618424"/>
    <lineage>
        <taxon>Bacteria</taxon>
        <taxon>Candidatus Daviesiibacteriota</taxon>
    </lineage>
</organism>
<evidence type="ECO:0000256" key="1">
    <source>
        <dbReference type="SAM" id="MobiDB-lite"/>
    </source>
</evidence>
<feature type="non-terminal residue" evidence="4">
    <location>
        <position position="2064"/>
    </location>
</feature>
<dbReference type="Gene3D" id="2.60.120.260">
    <property type="entry name" value="Galactose-binding domain-like"/>
    <property type="match status" value="1"/>
</dbReference>
<dbReference type="GO" id="GO:0006355">
    <property type="term" value="P:regulation of DNA-templated transcription"/>
    <property type="evidence" value="ECO:0007669"/>
    <property type="project" value="InterPro"/>
</dbReference>
<evidence type="ECO:0000313" key="5">
    <source>
        <dbReference type="Proteomes" id="UP000034601"/>
    </source>
</evidence>
<keyword evidence="2" id="KW-0812">Transmembrane</keyword>
<dbReference type="Pfam" id="PF00376">
    <property type="entry name" value="MerR"/>
    <property type="match status" value="1"/>
</dbReference>
<feature type="compositionally biased region" description="Gly residues" evidence="1">
    <location>
        <begin position="1057"/>
        <end position="1068"/>
    </location>
</feature>
<dbReference type="PROSITE" id="PS50937">
    <property type="entry name" value="HTH_MERR_2"/>
    <property type="match status" value="1"/>
</dbReference>
<dbReference type="SUPFAM" id="SSF117281">
    <property type="entry name" value="Kelch motif"/>
    <property type="match status" value="1"/>
</dbReference>
<dbReference type="InterPro" id="IPR009061">
    <property type="entry name" value="DNA-bd_dom_put_sf"/>
</dbReference>
<dbReference type="InterPro" id="IPR000551">
    <property type="entry name" value="MerR-type_HTH_dom"/>
</dbReference>
<dbReference type="Proteomes" id="UP000034601">
    <property type="component" value="Unassembled WGS sequence"/>
</dbReference>
<dbReference type="SUPFAM" id="SSF46955">
    <property type="entry name" value="Putative DNA-binding domain"/>
    <property type="match status" value="1"/>
</dbReference>
<feature type="transmembrane region" description="Helical" evidence="2">
    <location>
        <begin position="127"/>
        <end position="150"/>
    </location>
</feature>
<evidence type="ECO:0000256" key="2">
    <source>
        <dbReference type="SAM" id="Phobius"/>
    </source>
</evidence>
<dbReference type="EMBL" id="LCAB01000014">
    <property type="protein sequence ID" value="KKR82368.1"/>
    <property type="molecule type" value="Genomic_DNA"/>
</dbReference>
<reference evidence="4 5" key="1">
    <citation type="journal article" date="2015" name="Nature">
        <title>rRNA introns, odd ribosomes, and small enigmatic genomes across a large radiation of phyla.</title>
        <authorList>
            <person name="Brown C.T."/>
            <person name="Hug L.A."/>
            <person name="Thomas B.C."/>
            <person name="Sharon I."/>
            <person name="Castelle C.J."/>
            <person name="Singh A."/>
            <person name="Wilkins M.J."/>
            <person name="Williams K.H."/>
            <person name="Banfield J.F."/>
        </authorList>
    </citation>
    <scope>NUCLEOTIDE SEQUENCE [LARGE SCALE GENOMIC DNA]</scope>
</reference>
<feature type="region of interest" description="Disordered" evidence="1">
    <location>
        <begin position="185"/>
        <end position="205"/>
    </location>
</feature>
<keyword evidence="2" id="KW-1133">Transmembrane helix</keyword>
<feature type="compositionally biased region" description="Low complexity" evidence="1">
    <location>
        <begin position="1041"/>
        <end position="1053"/>
    </location>
</feature>
<proteinExistence type="predicted"/>
<dbReference type="InterPro" id="IPR015915">
    <property type="entry name" value="Kelch-typ_b-propeller"/>
</dbReference>
<accession>A0A0G0TZU8</accession>
<keyword evidence="2" id="KW-0472">Membrane</keyword>
<dbReference type="CDD" id="cd04762">
    <property type="entry name" value="HTH_MerR-trunc"/>
    <property type="match status" value="1"/>
</dbReference>
<gene>
    <name evidence="4" type="ORF">UU29_C0014G0001</name>
</gene>
<evidence type="ECO:0000259" key="3">
    <source>
        <dbReference type="PROSITE" id="PS50937"/>
    </source>
</evidence>
<sequence length="2064" mass="206557">MGKRVLNQNSFIKIGQAAKTLGVSVDTLRRWERSGKITAIYTPGGTRLYPLKTFPPPLPTSSSLIQQVQVNSQKAEKIIKKEDLKSQTKPVIYLPIADEESNTLDDSGSILSPYHQIYFSTLKKISFISLSIFITGTFLATGLLVIFTLISPLRSKELSDSKIPFLSPLSSLSIQIASRLSPNYLTQAHTPDGGPERSRRDSSGVNKAAVLAESTTKHYLEINSDVFLGGDLVVGRTINGVNFEALEGGGIHISDILGTTSLNISGQGLTLDEELASGGAPTVEGLNLTSTKNQVTFSTGITGVLTWTPTSSSKTLTLPDITDTLITKTSTDTLSNKTINSSDSNTLSGSFTSITGLGTITTGTWNGTKMGTGYGGTGLTTYTKGDVLYTSASDTLSKLAVGSTGQALIVSSGVPAWSSLTGSSIVADSIDFTELADSMTLDADLAISASSSNYSLSIDSGTLYIDTANNRIGINDTTPSYSLDVTGDANITGATTLGSTLGVTGATILSGDTTVAPASGSTTALTVKASPTGSNDIFQIQNNAGTSTYFSINSSGQMSGAAFSLTDSSRAIIGTAIPGGWTNIASVAENDFTYRRVITIQNNDASNALPSNYQVSVTLNSVDSNQVYTNSQQSSPYKDFRLFYSTDGSTFTEIGRNISSFTSSSIVFTFQLSASIAASGSSSNYYLFYGNSTLSSTPSTYTGNTQLDSFDDASSWTSGDIAYVTSQETTIKQEGTGSLKAVAMVDKMGTLSITSQTQLSAGLKEHATLTTNIGGTDYLYVLGGNNGTSDQSTVYKSTISSANVGAFSTVSQGQLPQALSGHTTVSAGATVDGGTGADGTLDLSLGSSSGGCTGTGLSWNAGTSTCTIATDTKSTFNFTTINIPSGTTLTVSGLTAPTLNATGNITVAGAIQLSGLGYGGGGGGGAGTYEADAGNGGGASAGAGGGGGGSADSGYSGYCPTAGSGGTATGGGTSGSNGTGGCGPSGGTRVGGAGGRGQQLNNGGSGSTGYGPAGAGGGGGNYSGTGGNGPSGTGGDGGYLGSNANSDTSTDTSVQIGSGGGGGGGANGQGTRPLDGANGAVGEGSNGGGGGGRNGTHRSSYMNASSGGGGGGAGGEAIKLTSSTSITVSGSIKANGGAGGAGGNQNASIGGNGGGGAGGGILLYSATVDLTGATIQSKGNSLSGAGSTTNGGTIKVFYSSYIGNTLNTTNFPSGRVYSEALQPPGIYVIGGIDGSTAQSTVYKATLDASGNIGSFSTTSQNQLPQALYDHTSYATTISNTNYIYVLGGNNGTSDQSTVYKSTIDGSGNIGTFSTTSQGQLPQALSKHTSATLTISGTTYIYVLGGKNGSTTQSAVYKAIIDGSGNIGSFSTTSQGQLPQALQDLQAATTTVGSVYYIYAFGGNNGSADQSTIYRATIDSSGNIGSFSATGHDQLPQVLSGHTVTPITISSTPYYYTIGGINGSTAQSTVYKSTLTSDMTNFNITKTISSTDLSNKNDLQFKFYSSSTASTLMEAAFSEDGSTWQTTTFTASSANTWETKTWDISAIAAASRNGVTRLRFKINSAQTTEVTTYLDDLNGLMNASTISNTASNASAILGSANLTLNAQGTGIIRVNYADTTDANFPNLAGSGGMIVYNGSNTALFTVGSTGALTATGAISGLTGITSSGTITLSGLTASRAIFTDASSNLATTALSSVLSASISDEQGSGALVFATSPTLTTPVLGVATATSINKVAITAPTTSATLTIADGKTLTSSNTLTLAGTDSTTLTFQGTDTYIGRTTTDTLTNKTLTTPRFADLGYLADSSGNELLILDLNASAVNEITLANAATTVSPSLSATGGDTNISLTLNAKGTGSLIVGTTTANADKLALLPAAGGAGSFTGTFTSSDLTDNRTWTLPDSTGTVTVLGNTVTGTGSVVLATSPTLTSPALGVATATSINKVAITQPATSATLTIADGSSLVTSGAYAITLTSTGTTGVTLPTTGTLATLAGTETLTGKTLGATSLSGNLTASNTSVVSGSLVDAPGTGDCTSQTTGTTQAVLQTPTSVTSSHILYNSTRGKHS</sequence>
<feature type="compositionally biased region" description="Gly residues" evidence="1">
    <location>
        <begin position="1079"/>
        <end position="1094"/>
    </location>
</feature>
<dbReference type="PATRIC" id="fig|1618424.3.peg.979"/>